<dbReference type="Proteomes" id="UP000837857">
    <property type="component" value="Chromosome 25"/>
</dbReference>
<reference evidence="1" key="1">
    <citation type="submission" date="2022-03" db="EMBL/GenBank/DDBJ databases">
        <authorList>
            <person name="Martin H S."/>
        </authorList>
    </citation>
    <scope>NUCLEOTIDE SEQUENCE</scope>
</reference>
<feature type="non-terminal residue" evidence="1">
    <location>
        <position position="85"/>
    </location>
</feature>
<evidence type="ECO:0000313" key="2">
    <source>
        <dbReference type="Proteomes" id="UP000837857"/>
    </source>
</evidence>
<protein>
    <submittedName>
        <fullName evidence="1">Uncharacterized protein</fullName>
    </submittedName>
</protein>
<gene>
    <name evidence="1" type="ORF">IPOD504_LOCUS10499</name>
</gene>
<sequence length="85" mass="9329">MGGATKRSSSYCDFGNALETTLRDRFVLGLGPGPERDKLFEQNPSTLTLKRAIELAEQAACAKQASVMMCSSEAVRVKEELVYRV</sequence>
<accession>A0ABN8II86</accession>
<organism evidence="1 2">
    <name type="scientific">Iphiclides podalirius</name>
    <name type="common">scarce swallowtail</name>
    <dbReference type="NCBI Taxonomy" id="110791"/>
    <lineage>
        <taxon>Eukaryota</taxon>
        <taxon>Metazoa</taxon>
        <taxon>Ecdysozoa</taxon>
        <taxon>Arthropoda</taxon>
        <taxon>Hexapoda</taxon>
        <taxon>Insecta</taxon>
        <taxon>Pterygota</taxon>
        <taxon>Neoptera</taxon>
        <taxon>Endopterygota</taxon>
        <taxon>Lepidoptera</taxon>
        <taxon>Glossata</taxon>
        <taxon>Ditrysia</taxon>
        <taxon>Papilionoidea</taxon>
        <taxon>Papilionidae</taxon>
        <taxon>Papilioninae</taxon>
        <taxon>Iphiclides</taxon>
    </lineage>
</organism>
<name>A0ABN8II86_9NEOP</name>
<evidence type="ECO:0000313" key="1">
    <source>
        <dbReference type="EMBL" id="CAH2058229.1"/>
    </source>
</evidence>
<proteinExistence type="predicted"/>
<dbReference type="EMBL" id="OW152837">
    <property type="protein sequence ID" value="CAH2058229.1"/>
    <property type="molecule type" value="Genomic_DNA"/>
</dbReference>
<keyword evidence="2" id="KW-1185">Reference proteome</keyword>